<evidence type="ECO:0000313" key="2">
    <source>
        <dbReference type="EMBL" id="OHV43113.1"/>
    </source>
</evidence>
<dbReference type="AlphaFoldDB" id="A0A1S1R822"/>
<evidence type="ECO:0000313" key="3">
    <source>
        <dbReference type="Proteomes" id="UP000179769"/>
    </source>
</evidence>
<dbReference type="OrthoDB" id="8871309at2"/>
<comment type="caution">
    <text evidence="2">The sequence shown here is derived from an EMBL/GenBank/DDBJ whole genome shotgun (WGS) entry which is preliminary data.</text>
</comment>
<dbReference type="Pfam" id="PF01674">
    <property type="entry name" value="Lipase_2"/>
    <property type="match status" value="1"/>
</dbReference>
<protein>
    <submittedName>
        <fullName evidence="2">Lipase</fullName>
    </submittedName>
</protein>
<reference evidence="3" key="1">
    <citation type="submission" date="2016-07" db="EMBL/GenBank/DDBJ databases">
        <title>Frankia sp. NRRL B-16219 Genome sequencing.</title>
        <authorList>
            <person name="Ghodhbane-Gtari F."/>
            <person name="Swanson E."/>
            <person name="Gueddou A."/>
            <person name="Louati M."/>
            <person name="Nouioui I."/>
            <person name="Hezbri K."/>
            <person name="Abebe-Akele F."/>
            <person name="Simpson S."/>
            <person name="Morris K."/>
            <person name="Thomas K."/>
            <person name="Gtari M."/>
            <person name="Tisa L.S."/>
        </authorList>
    </citation>
    <scope>NUCLEOTIDE SEQUENCE [LARGE SCALE GENOMIC DNA]</scope>
    <source>
        <strain evidence="3">NRRL B-16219</strain>
    </source>
</reference>
<dbReference type="RefSeq" id="WP_071060071.1">
    <property type="nucleotide sequence ID" value="NZ_MAXA01000036.1"/>
</dbReference>
<keyword evidence="1" id="KW-0732">Signal</keyword>
<name>A0A1S1R822_9ACTN</name>
<dbReference type="InterPro" id="IPR029058">
    <property type="entry name" value="AB_hydrolase_fold"/>
</dbReference>
<dbReference type="GO" id="GO:0016042">
    <property type="term" value="P:lipid catabolic process"/>
    <property type="evidence" value="ECO:0007669"/>
    <property type="project" value="InterPro"/>
</dbReference>
<proteinExistence type="predicted"/>
<dbReference type="PANTHER" id="PTHR32015">
    <property type="entry name" value="FASTING INDUCED LIPASE"/>
    <property type="match status" value="1"/>
</dbReference>
<feature type="chain" id="PRO_5010273001" evidence="1">
    <location>
        <begin position="25"/>
        <end position="303"/>
    </location>
</feature>
<keyword evidence="3" id="KW-1185">Reference proteome</keyword>
<dbReference type="Gene3D" id="3.40.50.1820">
    <property type="entry name" value="alpha/beta hydrolase"/>
    <property type="match status" value="1"/>
</dbReference>
<sequence length="303" mass="31176">MRSTGGLVAGVVGLVGGAPASAAAQPGPLPVLYNFPAAALISLANPNADPPGANDFSCRPSATHPLPVVLVHGTLANKTNEWQAVAPLLKNDGYCVFAPNLGGDTPTSFLQATRPIEEIAAQLGVFVDQVLAATGAAKVDIVGHSLGGMFPRYYINNLGGDTKVNSLIGLSPSNHGTTLLGLAKLGEAIGVTGPIESFCASCIQQIAGSPFLTALNANGGLRPGVRYTVIQTRYDEIVTPYTSAFLSGPNVRNITLQDTCILDGVDHIAIANDRVALRHVQNALDPAHPRPAICVPVLPTIGG</sequence>
<dbReference type="GO" id="GO:0016298">
    <property type="term" value="F:lipase activity"/>
    <property type="evidence" value="ECO:0007669"/>
    <property type="project" value="TreeGrafter"/>
</dbReference>
<dbReference type="InterPro" id="IPR002918">
    <property type="entry name" value="Lipase_EstA/Esterase_EstB"/>
</dbReference>
<feature type="signal peptide" evidence="1">
    <location>
        <begin position="1"/>
        <end position="24"/>
    </location>
</feature>
<gene>
    <name evidence="2" type="ORF">BBK14_10825</name>
</gene>
<dbReference type="EMBL" id="MAXA01000036">
    <property type="protein sequence ID" value="OHV43113.1"/>
    <property type="molecule type" value="Genomic_DNA"/>
</dbReference>
<dbReference type="PANTHER" id="PTHR32015:SF1">
    <property type="entry name" value="LIPASE"/>
    <property type="match status" value="1"/>
</dbReference>
<accession>A0A1S1R822</accession>
<dbReference type="SUPFAM" id="SSF53474">
    <property type="entry name" value="alpha/beta-Hydrolases"/>
    <property type="match status" value="1"/>
</dbReference>
<evidence type="ECO:0000256" key="1">
    <source>
        <dbReference type="SAM" id="SignalP"/>
    </source>
</evidence>
<dbReference type="Proteomes" id="UP000179769">
    <property type="component" value="Unassembled WGS sequence"/>
</dbReference>
<organism evidence="2 3">
    <name type="scientific">Parafrankia soli</name>
    <dbReference type="NCBI Taxonomy" id="2599596"/>
    <lineage>
        <taxon>Bacteria</taxon>
        <taxon>Bacillati</taxon>
        <taxon>Actinomycetota</taxon>
        <taxon>Actinomycetes</taxon>
        <taxon>Frankiales</taxon>
        <taxon>Frankiaceae</taxon>
        <taxon>Parafrankia</taxon>
    </lineage>
</organism>